<gene>
    <name evidence="1" type="ORF">NCTC11842_01731</name>
</gene>
<accession>A0A2X2CEY9</accession>
<dbReference type="AlphaFoldDB" id="A0A2X2CEY9"/>
<reference evidence="1 2" key="1">
    <citation type="submission" date="2018-06" db="EMBL/GenBank/DDBJ databases">
        <authorList>
            <consortium name="Pathogen Informatics"/>
            <person name="Doyle S."/>
        </authorList>
    </citation>
    <scope>NUCLEOTIDE SEQUENCE [LARGE SCALE GENOMIC DNA]</scope>
    <source>
        <strain evidence="1 2">NCTC11842</strain>
    </source>
</reference>
<evidence type="ECO:0000313" key="2">
    <source>
        <dbReference type="Proteomes" id="UP000250443"/>
    </source>
</evidence>
<evidence type="ECO:0000313" key="1">
    <source>
        <dbReference type="EMBL" id="SPZ05311.1"/>
    </source>
</evidence>
<dbReference type="Proteomes" id="UP000250443">
    <property type="component" value="Unassembled WGS sequence"/>
</dbReference>
<dbReference type="RefSeq" id="WP_146766053.1">
    <property type="nucleotide sequence ID" value="NZ_DALZQD010000025.1"/>
</dbReference>
<name>A0A2X2CEY9_PSELU</name>
<protein>
    <submittedName>
        <fullName evidence="1">Uncharacterized protein</fullName>
    </submittedName>
</protein>
<proteinExistence type="predicted"/>
<organism evidence="1 2">
    <name type="scientific">Pseudomonas luteola</name>
    <dbReference type="NCBI Taxonomy" id="47886"/>
    <lineage>
        <taxon>Bacteria</taxon>
        <taxon>Pseudomonadati</taxon>
        <taxon>Pseudomonadota</taxon>
        <taxon>Gammaproteobacteria</taxon>
        <taxon>Pseudomonadales</taxon>
        <taxon>Pseudomonadaceae</taxon>
        <taxon>Pseudomonas</taxon>
    </lineage>
</organism>
<dbReference type="EMBL" id="UAUF01000010">
    <property type="protein sequence ID" value="SPZ05311.1"/>
    <property type="molecule type" value="Genomic_DNA"/>
</dbReference>
<sequence length="178" mass="19336">MSVGKVTQSISLTTLPPGAKFSITSIDTPQNETFYTHFSGKNVPYDVGCPGNIGESIIQTNDITGSGIPPYVTLEYRISSNDKVSTGRLRFTTTEFSATSRPDYSNLLFDIDGEPPQLISQEISMLVAPQGIFLGFTMVDNKFVIAASPENNITLDVLNGLISGVLEAHKYAIKWIIP</sequence>